<dbReference type="InParanoid" id="A0A369J4T0"/>
<feature type="region of interest" description="Disordered" evidence="1">
    <location>
        <begin position="32"/>
        <end position="68"/>
    </location>
</feature>
<sequence length="68" mass="7531">MIITCSECQSNQYEGDTVVHAQGPWGVRMRPKKRNFAESDDEGDPALTVATGPAGDERKHRADMQANR</sequence>
<dbReference type="EMBL" id="LUEZ02000131">
    <property type="protein sequence ID" value="RDB16160.1"/>
    <property type="molecule type" value="Genomic_DNA"/>
</dbReference>
<organism evidence="2 3">
    <name type="scientific">Hypsizygus marmoreus</name>
    <name type="common">White beech mushroom</name>
    <name type="synonym">Agaricus marmoreus</name>
    <dbReference type="NCBI Taxonomy" id="39966"/>
    <lineage>
        <taxon>Eukaryota</taxon>
        <taxon>Fungi</taxon>
        <taxon>Dikarya</taxon>
        <taxon>Basidiomycota</taxon>
        <taxon>Agaricomycotina</taxon>
        <taxon>Agaricomycetes</taxon>
        <taxon>Agaricomycetidae</taxon>
        <taxon>Agaricales</taxon>
        <taxon>Tricholomatineae</taxon>
        <taxon>Lyophyllaceae</taxon>
        <taxon>Hypsizygus</taxon>
    </lineage>
</organism>
<evidence type="ECO:0000256" key="1">
    <source>
        <dbReference type="SAM" id="MobiDB-lite"/>
    </source>
</evidence>
<proteinExistence type="predicted"/>
<gene>
    <name evidence="2" type="ORF">Hypma_003336</name>
</gene>
<evidence type="ECO:0000313" key="3">
    <source>
        <dbReference type="Proteomes" id="UP000076154"/>
    </source>
</evidence>
<comment type="caution">
    <text evidence="2">The sequence shown here is derived from an EMBL/GenBank/DDBJ whole genome shotgun (WGS) entry which is preliminary data.</text>
</comment>
<accession>A0A369J4T0</accession>
<keyword evidence="3" id="KW-1185">Reference proteome</keyword>
<dbReference type="AlphaFoldDB" id="A0A369J4T0"/>
<evidence type="ECO:0000313" key="2">
    <source>
        <dbReference type="EMBL" id="RDB16160.1"/>
    </source>
</evidence>
<reference evidence="2" key="1">
    <citation type="submission" date="2018-04" db="EMBL/GenBank/DDBJ databases">
        <title>Whole genome sequencing of Hypsizygus marmoreus.</title>
        <authorList>
            <person name="Choi I.-G."/>
            <person name="Min B."/>
            <person name="Kim J.-G."/>
            <person name="Kim S."/>
            <person name="Oh Y.-L."/>
            <person name="Kong W.-S."/>
            <person name="Park H."/>
            <person name="Jeong J."/>
            <person name="Song E.-S."/>
        </authorList>
    </citation>
    <scope>NUCLEOTIDE SEQUENCE [LARGE SCALE GENOMIC DNA]</scope>
    <source>
        <strain evidence="2">51987-8</strain>
    </source>
</reference>
<name>A0A369J4T0_HYPMA</name>
<feature type="compositionally biased region" description="Basic and acidic residues" evidence="1">
    <location>
        <begin position="55"/>
        <end position="68"/>
    </location>
</feature>
<protein>
    <submittedName>
        <fullName evidence="2">Uncharacterized protein</fullName>
    </submittedName>
</protein>
<dbReference type="Proteomes" id="UP000076154">
    <property type="component" value="Unassembled WGS sequence"/>
</dbReference>